<comment type="caution">
    <text evidence="1">The sequence shown here is derived from an EMBL/GenBank/DDBJ whole genome shotgun (WGS) entry which is preliminary data.</text>
</comment>
<evidence type="ECO:0000313" key="1">
    <source>
        <dbReference type="EMBL" id="KAK7792047.1"/>
    </source>
</evidence>
<sequence length="105" mass="11889">MTIERRIFHVRGKVPMAVDLKMSREADVASSVRVDMLMPARHSDPNLMAGNVPAANYNVISENLRRVTPNGIQCSFFCGGRRCKYETPDHWDSAHMAIDGIFSHW</sequence>
<keyword evidence="2" id="KW-1185">Reference proteome</keyword>
<dbReference type="EMBL" id="JAZDUA010000477">
    <property type="protein sequence ID" value="KAK7792047.1"/>
    <property type="molecule type" value="Genomic_DNA"/>
</dbReference>
<organism evidence="1 2">
    <name type="scientific">Gryllus longicercus</name>
    <dbReference type="NCBI Taxonomy" id="2509291"/>
    <lineage>
        <taxon>Eukaryota</taxon>
        <taxon>Metazoa</taxon>
        <taxon>Ecdysozoa</taxon>
        <taxon>Arthropoda</taxon>
        <taxon>Hexapoda</taxon>
        <taxon>Insecta</taxon>
        <taxon>Pterygota</taxon>
        <taxon>Neoptera</taxon>
        <taxon>Polyneoptera</taxon>
        <taxon>Orthoptera</taxon>
        <taxon>Ensifera</taxon>
        <taxon>Gryllidea</taxon>
        <taxon>Grylloidea</taxon>
        <taxon>Gryllidae</taxon>
        <taxon>Gryllinae</taxon>
        <taxon>Gryllus</taxon>
    </lineage>
</organism>
<protein>
    <submittedName>
        <fullName evidence="1">Uncharacterized protein</fullName>
    </submittedName>
</protein>
<gene>
    <name evidence="1" type="ORF">R5R35_001681</name>
</gene>
<dbReference type="AlphaFoldDB" id="A0AAN9V7R0"/>
<reference evidence="1 2" key="1">
    <citation type="submission" date="2024-03" db="EMBL/GenBank/DDBJ databases">
        <title>The genome assembly and annotation of the cricket Gryllus longicercus Weissman &amp; Gray.</title>
        <authorList>
            <person name="Szrajer S."/>
            <person name="Gray D."/>
            <person name="Ylla G."/>
        </authorList>
    </citation>
    <scope>NUCLEOTIDE SEQUENCE [LARGE SCALE GENOMIC DNA]</scope>
    <source>
        <strain evidence="1">DAG 2021-001</strain>
        <tissue evidence="1">Whole body minus gut</tissue>
    </source>
</reference>
<dbReference type="Proteomes" id="UP001378592">
    <property type="component" value="Unassembled WGS sequence"/>
</dbReference>
<proteinExistence type="predicted"/>
<evidence type="ECO:0000313" key="2">
    <source>
        <dbReference type="Proteomes" id="UP001378592"/>
    </source>
</evidence>
<accession>A0AAN9V7R0</accession>
<name>A0AAN9V7R0_9ORTH</name>